<reference evidence="1 2" key="1">
    <citation type="submission" date="2018-01" db="EMBL/GenBank/DDBJ databases">
        <authorList>
            <person name="Gaut B.S."/>
            <person name="Morton B.R."/>
            <person name="Clegg M.T."/>
            <person name="Duvall M.R."/>
        </authorList>
    </citation>
    <scope>NUCLEOTIDE SEQUENCE [LARGE SCALE GENOMIC DNA]</scope>
    <source>
        <strain evidence="1">Cupriavidus taiwanensis cmp 52</strain>
    </source>
</reference>
<gene>
    <name evidence="1" type="ORF">CBM2634_B170061</name>
</gene>
<protein>
    <submittedName>
        <fullName evidence="1">Uncharacterized protein</fullName>
    </submittedName>
</protein>
<dbReference type="AlphaFoldDB" id="A0A375J6E5"/>
<organism evidence="1 2">
    <name type="scientific">Cupriavidus taiwanensis</name>
    <dbReference type="NCBI Taxonomy" id="164546"/>
    <lineage>
        <taxon>Bacteria</taxon>
        <taxon>Pseudomonadati</taxon>
        <taxon>Pseudomonadota</taxon>
        <taxon>Betaproteobacteria</taxon>
        <taxon>Burkholderiales</taxon>
        <taxon>Burkholderiaceae</taxon>
        <taxon>Cupriavidus</taxon>
    </lineage>
</organism>
<dbReference type="Proteomes" id="UP000256805">
    <property type="component" value="Unassembled WGS sequence"/>
</dbReference>
<dbReference type="EMBL" id="OVTA01000040">
    <property type="protein sequence ID" value="SPS00734.1"/>
    <property type="molecule type" value="Genomic_DNA"/>
</dbReference>
<proteinExistence type="predicted"/>
<evidence type="ECO:0000313" key="1">
    <source>
        <dbReference type="EMBL" id="SPS00734.1"/>
    </source>
</evidence>
<accession>A0A375J6E5</accession>
<evidence type="ECO:0000313" key="2">
    <source>
        <dbReference type="Proteomes" id="UP000256805"/>
    </source>
</evidence>
<sequence length="113" mass="12650">MYSSIPVSISDCVSRLTVDRDKPVRSAISLLPSIEEPARKARSTAMPRSSERFGVALPRPGFIRSMLRVLFDMKAIQGSPDRPDGSWRDSRECYSMRISLFSATCCHRPTSLV</sequence>
<name>A0A375J6E5_9BURK</name>